<protein>
    <submittedName>
        <fullName evidence="1">Uncharacterized protein</fullName>
    </submittedName>
</protein>
<evidence type="ECO:0000313" key="2">
    <source>
        <dbReference type="Proteomes" id="UP000677913"/>
    </source>
</evidence>
<sequence length="72" mass="7677">MADDVHAMTLRLPRPLAEQLALVAQIDGLDVAAAVRQAVTDYIAARIADPGFRVAARNHITDVSLLIGELDA</sequence>
<comment type="caution">
    <text evidence="1">The sequence shown here is derived from an EMBL/GenBank/DDBJ whole genome shotgun (WGS) entry which is preliminary data.</text>
</comment>
<proteinExistence type="predicted"/>
<evidence type="ECO:0000313" key="1">
    <source>
        <dbReference type="EMBL" id="MBS2962605.1"/>
    </source>
</evidence>
<name>A0A8J8BBL8_9ACTN</name>
<dbReference type="SUPFAM" id="SSF47598">
    <property type="entry name" value="Ribbon-helix-helix"/>
    <property type="match status" value="1"/>
</dbReference>
<organism evidence="1 2">
    <name type="scientific">Actinocrinis puniceicyclus</name>
    <dbReference type="NCBI Taxonomy" id="977794"/>
    <lineage>
        <taxon>Bacteria</taxon>
        <taxon>Bacillati</taxon>
        <taxon>Actinomycetota</taxon>
        <taxon>Actinomycetes</taxon>
        <taxon>Catenulisporales</taxon>
        <taxon>Actinospicaceae</taxon>
        <taxon>Actinocrinis</taxon>
    </lineage>
</organism>
<accession>A0A8J8BBL8</accession>
<dbReference type="RefSeq" id="WP_211465448.1">
    <property type="nucleotide sequence ID" value="NZ_JAGSXH010000013.1"/>
</dbReference>
<dbReference type="InterPro" id="IPR010985">
    <property type="entry name" value="Ribbon_hlx_hlx"/>
</dbReference>
<dbReference type="AlphaFoldDB" id="A0A8J8BBL8"/>
<gene>
    <name evidence="1" type="ORF">KGA66_06070</name>
</gene>
<dbReference type="GO" id="GO:0006355">
    <property type="term" value="P:regulation of DNA-templated transcription"/>
    <property type="evidence" value="ECO:0007669"/>
    <property type="project" value="InterPro"/>
</dbReference>
<reference evidence="1" key="1">
    <citation type="submission" date="2021-04" db="EMBL/GenBank/DDBJ databases">
        <title>Genome based classification of Actinospica acidithermotolerans sp. nov., an actinobacterium isolated from an Indonesian hot spring.</title>
        <authorList>
            <person name="Kusuma A.B."/>
            <person name="Putra K.E."/>
            <person name="Nafisah S."/>
            <person name="Loh J."/>
            <person name="Nouioui I."/>
            <person name="Goodfellow M."/>
        </authorList>
    </citation>
    <scope>NUCLEOTIDE SEQUENCE</scope>
    <source>
        <strain evidence="1">DSM 45618</strain>
    </source>
</reference>
<dbReference type="Proteomes" id="UP000677913">
    <property type="component" value="Unassembled WGS sequence"/>
</dbReference>
<keyword evidence="2" id="KW-1185">Reference proteome</keyword>
<dbReference type="EMBL" id="JAGSXH010000013">
    <property type="protein sequence ID" value="MBS2962605.1"/>
    <property type="molecule type" value="Genomic_DNA"/>
</dbReference>